<dbReference type="SUPFAM" id="SSF47203">
    <property type="entry name" value="Acyl-CoA dehydrogenase C-terminal domain-like"/>
    <property type="match status" value="1"/>
</dbReference>
<comment type="function">
    <text evidence="19">Very long-chain specific acyl-CoA dehydrogenase is one of the acyl-CoA dehydrogenases that catalyze the first step of mitochondrial fatty acid beta-oxidation, an aerobic process breaking down fatty acids into acetyl-CoA and allowing the production of energy from fats. The first step of fatty acid beta-oxidation consists in the removal of one hydrogen from C-2 and C-3 of the straight-chain fatty acyl-CoA thioester, resulting in the formation of trans-2-enoyl-CoA. Among the different mitochondrial acyl-CoA dehydrogenases, very long-chain specific acyl-CoA dehydrogenase acts specifically on acyl-CoAs with saturated 12 to 24 carbons long primary chains.</text>
</comment>
<evidence type="ECO:0000259" key="30">
    <source>
        <dbReference type="Pfam" id="PF02771"/>
    </source>
</evidence>
<evidence type="ECO:0000256" key="14">
    <source>
        <dbReference type="ARBA" id="ARBA00023098"/>
    </source>
</evidence>
<dbReference type="GO" id="GO:0000062">
    <property type="term" value="F:fatty-acyl-CoA binding"/>
    <property type="evidence" value="ECO:0007669"/>
    <property type="project" value="TreeGrafter"/>
</dbReference>
<keyword evidence="32" id="KW-1185">Reference proteome</keyword>
<comment type="cofactor">
    <cofactor evidence="1">
        <name>FAD</name>
        <dbReference type="ChEBI" id="CHEBI:57692"/>
    </cofactor>
</comment>
<keyword evidence="12" id="KW-0007">Acetylation</keyword>
<dbReference type="FunFam" id="1.20.140.10:FF:000008">
    <property type="entry name" value="acyl-CoA dehydrogenase family member 9, mitochondrial"/>
    <property type="match status" value="1"/>
</dbReference>
<dbReference type="Pfam" id="PF02771">
    <property type="entry name" value="Acyl-CoA_dh_N"/>
    <property type="match status" value="1"/>
</dbReference>
<keyword evidence="8" id="KW-0702">S-nitrosylation</keyword>
<gene>
    <name evidence="33" type="primary">LOC117669843</name>
</gene>
<dbReference type="InterPro" id="IPR049448">
    <property type="entry name" value="ACAD9/ACADV-like_C"/>
</dbReference>
<evidence type="ECO:0000256" key="1">
    <source>
        <dbReference type="ARBA" id="ARBA00001974"/>
    </source>
</evidence>
<dbReference type="GO" id="GO:0050660">
    <property type="term" value="F:flavin adenine dinucleotide binding"/>
    <property type="evidence" value="ECO:0007669"/>
    <property type="project" value="InterPro"/>
</dbReference>
<dbReference type="GO" id="GO:0005743">
    <property type="term" value="C:mitochondrial inner membrane"/>
    <property type="evidence" value="ECO:0007669"/>
    <property type="project" value="UniProtKB-SubCell"/>
</dbReference>
<evidence type="ECO:0000256" key="13">
    <source>
        <dbReference type="ARBA" id="ARBA00023002"/>
    </source>
</evidence>
<name>A0A6P9CCD1_PANGU</name>
<evidence type="ECO:0000256" key="3">
    <source>
        <dbReference type="ARBA" id="ARBA00005198"/>
    </source>
</evidence>
<dbReference type="EC" id="1.3.8.9" evidence="17"/>
<keyword evidence="9" id="KW-0274">FAD</keyword>
<dbReference type="PANTHER" id="PTHR43884:SF11">
    <property type="entry name" value="VERY LONG-CHAIN SPECIFIC ACYL-COA DEHYDROGENASE, MITOCHONDRIAL"/>
    <property type="match status" value="1"/>
</dbReference>
<keyword evidence="16" id="KW-0472">Membrane</keyword>
<dbReference type="InterPro" id="IPR006091">
    <property type="entry name" value="Acyl-CoA_Oxase/DH_mid-dom"/>
</dbReference>
<dbReference type="InterPro" id="IPR009075">
    <property type="entry name" value="AcylCo_DH/oxidase_C"/>
</dbReference>
<keyword evidence="10" id="KW-0276">Fatty acid metabolism</keyword>
<evidence type="ECO:0000256" key="18">
    <source>
        <dbReference type="ARBA" id="ARBA00040902"/>
    </source>
</evidence>
<evidence type="ECO:0000256" key="27">
    <source>
        <dbReference type="ARBA" id="ARBA00049224"/>
    </source>
</evidence>
<evidence type="ECO:0000256" key="5">
    <source>
        <dbReference type="ARBA" id="ARBA00022553"/>
    </source>
</evidence>
<dbReference type="InParanoid" id="A0A6P9CCD1"/>
<comment type="subunit">
    <text evidence="20">Homodimer. Homodimerizes after import into the mitochondrion.</text>
</comment>
<dbReference type="InterPro" id="IPR006089">
    <property type="entry name" value="Acyl-CoA_DH_CS"/>
</dbReference>
<evidence type="ECO:0000259" key="29">
    <source>
        <dbReference type="Pfam" id="PF02770"/>
    </source>
</evidence>
<dbReference type="InterPro" id="IPR013786">
    <property type="entry name" value="AcylCoA_DH/ox_N"/>
</dbReference>
<evidence type="ECO:0000256" key="24">
    <source>
        <dbReference type="ARBA" id="ARBA00049038"/>
    </source>
</evidence>
<dbReference type="Gene3D" id="1.20.140.10">
    <property type="entry name" value="Butyryl-CoA Dehydrogenase, subunit A, domain 3"/>
    <property type="match status" value="2"/>
</dbReference>
<dbReference type="CDD" id="cd01161">
    <property type="entry name" value="VLCAD"/>
    <property type="match status" value="1"/>
</dbReference>
<evidence type="ECO:0000256" key="6">
    <source>
        <dbReference type="ARBA" id="ARBA00022630"/>
    </source>
</evidence>
<evidence type="ECO:0000256" key="2">
    <source>
        <dbReference type="ARBA" id="ARBA00004637"/>
    </source>
</evidence>
<comment type="similarity">
    <text evidence="4">Belongs to the acyl-CoA dehydrogenase family.</text>
</comment>
<keyword evidence="14" id="KW-0443">Lipid metabolism</keyword>
<sequence length="732" mass="79763">MPFHSLASCWEPPSPPFSFGALRSDFQAQVSQRACFFLQKRPCPARDVPGLILNDVTELHPVRSSDVTLRKAACSTGHVGANRCCSSLAERMMRLMQSRATLDTWRQLWSKSTAMSGLRLLSPSYFVTDQKVKYSRKIKTESTSFVENLFNGQLEPKNLLPFPSASPLPSALSPEQAQVLQAMVDPCVRFFEEVNDAAANEELGSIEEETVAGLKSMGCFGLQVPEELGGIGLTNTQYARMVEVVGMHDLGVGITLGAHQSIGFKGILLFGNKSQKEKYLPRLASGEAYAAFCLTEPSSGSDAASIQTAAELSPCGGFYTLNGSKIWISNGGTAEVFTVFAKTRIKNVTTGEETDKISAFIVERAFGGVSSGPPEQKMGIQCSNTAEVHFEDVKVPAENLLGGLGRGFQVAMHILNNGRFGMASALAGTMRRVLLKAVDHAADRQQFGKAISRFGAIQEKLAHMAMLLYVTEAMAYVLSANMDMKVPDYKLEAAISKIFASEAAWTVTDESIQILGGMGYMKETGVEKVMRDLRIFRIFEGTNDILRLFVALSGMEYAGQTLSGLRKNLSDPLLHTGAIYKEVVMRAKRKVGVPTGQTLQGLVHPELEDCAALVTRAVELFGETIESLLLKYGAAVTDKQFHLRRIADAAIDTYAMAVALSRASRTLSLGQPTAQHEKLLCQTWCQQAFLRVQASLQEAKSASWEEVFTSMKLISDALVQHRSTVASHPLGF</sequence>
<dbReference type="InterPro" id="IPR009100">
    <property type="entry name" value="AcylCoA_DH/oxidase_NM_dom_sf"/>
</dbReference>
<comment type="catalytic activity">
    <reaction evidence="24">
        <text>tetradecanoyl-CoA + oxidized [electron-transfer flavoprotein] + H(+) = (2E)-tetradecenoyl-CoA + reduced [electron-transfer flavoprotein]</text>
        <dbReference type="Rhea" id="RHEA:47316"/>
        <dbReference type="Rhea" id="RHEA-COMP:10685"/>
        <dbReference type="Rhea" id="RHEA-COMP:10686"/>
        <dbReference type="ChEBI" id="CHEBI:15378"/>
        <dbReference type="ChEBI" id="CHEBI:57385"/>
        <dbReference type="ChEBI" id="CHEBI:57692"/>
        <dbReference type="ChEBI" id="CHEBI:58307"/>
        <dbReference type="ChEBI" id="CHEBI:61405"/>
    </reaction>
    <physiologicalReaction direction="left-to-right" evidence="24">
        <dbReference type="Rhea" id="RHEA:47317"/>
    </physiologicalReaction>
</comment>
<reference evidence="33" key="1">
    <citation type="submission" date="2025-08" db="UniProtKB">
        <authorList>
            <consortium name="RefSeq"/>
        </authorList>
    </citation>
    <scope>IDENTIFICATION</scope>
    <source>
        <tissue evidence="33">Blood</tissue>
    </source>
</reference>
<evidence type="ECO:0000313" key="32">
    <source>
        <dbReference type="Proteomes" id="UP001652622"/>
    </source>
</evidence>
<dbReference type="Pfam" id="PF21343">
    <property type="entry name" value="ACAD9-ACADV_C"/>
    <property type="match status" value="1"/>
</dbReference>
<comment type="catalytic activity">
    <reaction evidence="22">
        <text>oxidized [electron-transfer flavoprotein] + hexadecanoyl-CoA + H(+) = (2E)-hexadecenoyl-CoA + reduced [electron-transfer flavoprotein]</text>
        <dbReference type="Rhea" id="RHEA:43448"/>
        <dbReference type="Rhea" id="RHEA-COMP:10685"/>
        <dbReference type="Rhea" id="RHEA-COMP:10686"/>
        <dbReference type="ChEBI" id="CHEBI:15378"/>
        <dbReference type="ChEBI" id="CHEBI:57379"/>
        <dbReference type="ChEBI" id="CHEBI:57692"/>
        <dbReference type="ChEBI" id="CHEBI:58307"/>
        <dbReference type="ChEBI" id="CHEBI:61526"/>
    </reaction>
    <physiologicalReaction direction="left-to-right" evidence="22">
        <dbReference type="Rhea" id="RHEA:43449"/>
    </physiologicalReaction>
</comment>
<evidence type="ECO:0000256" key="25">
    <source>
        <dbReference type="ARBA" id="ARBA00049050"/>
    </source>
</evidence>
<keyword evidence="7" id="KW-0999">Mitochondrion inner membrane</keyword>
<evidence type="ECO:0000256" key="21">
    <source>
        <dbReference type="ARBA" id="ARBA00047893"/>
    </source>
</evidence>
<evidence type="ECO:0000256" key="26">
    <source>
        <dbReference type="ARBA" id="ARBA00049140"/>
    </source>
</evidence>
<dbReference type="Pfam" id="PF00441">
    <property type="entry name" value="Acyl-CoA_dh_1"/>
    <property type="match status" value="1"/>
</dbReference>
<evidence type="ECO:0000313" key="33">
    <source>
        <dbReference type="RefSeq" id="XP_034280469.1"/>
    </source>
</evidence>
<dbReference type="Gene3D" id="1.10.540.10">
    <property type="entry name" value="Acyl-CoA dehydrogenase/oxidase, N-terminal domain"/>
    <property type="match status" value="1"/>
</dbReference>
<dbReference type="InterPro" id="IPR046373">
    <property type="entry name" value="Acyl-CoA_Oxase/DH_mid-dom_sf"/>
</dbReference>
<dbReference type="InterPro" id="IPR036250">
    <property type="entry name" value="AcylCo_DH-like_C"/>
</dbReference>
<evidence type="ECO:0000256" key="20">
    <source>
        <dbReference type="ARBA" id="ARBA00046812"/>
    </source>
</evidence>
<comment type="catalytic activity">
    <reaction evidence="23">
        <text>tetracosanoyl-CoA + oxidized [electron-transfer flavoprotein] + H(+) = (2E)-tetracosenoyl-CoA + reduced [electron-transfer flavoprotein]</text>
        <dbReference type="Rhea" id="RHEA:47232"/>
        <dbReference type="Rhea" id="RHEA-COMP:10685"/>
        <dbReference type="Rhea" id="RHEA-COMP:10686"/>
        <dbReference type="ChEBI" id="CHEBI:15378"/>
        <dbReference type="ChEBI" id="CHEBI:57692"/>
        <dbReference type="ChEBI" id="CHEBI:58307"/>
        <dbReference type="ChEBI" id="CHEBI:65052"/>
        <dbReference type="ChEBI" id="CHEBI:74693"/>
    </reaction>
    <physiologicalReaction direction="left-to-right" evidence="23">
        <dbReference type="Rhea" id="RHEA:47233"/>
    </physiologicalReaction>
</comment>
<dbReference type="SUPFAM" id="SSF56645">
    <property type="entry name" value="Acyl-CoA dehydrogenase NM domain-like"/>
    <property type="match status" value="1"/>
</dbReference>
<keyword evidence="5" id="KW-0597">Phosphoprotein</keyword>
<comment type="catalytic activity">
    <reaction evidence="26">
        <text>eicosanoyl-CoA + oxidized [electron-transfer flavoprotein] + H(+) = (2E)-eicosenoyl-CoA + reduced [electron-transfer flavoprotein]</text>
        <dbReference type="Rhea" id="RHEA:47236"/>
        <dbReference type="Rhea" id="RHEA-COMP:10685"/>
        <dbReference type="Rhea" id="RHEA-COMP:10686"/>
        <dbReference type="ChEBI" id="CHEBI:15378"/>
        <dbReference type="ChEBI" id="CHEBI:57380"/>
        <dbReference type="ChEBI" id="CHEBI:57692"/>
        <dbReference type="ChEBI" id="CHEBI:58307"/>
        <dbReference type="ChEBI" id="CHEBI:74691"/>
    </reaction>
    <physiologicalReaction direction="left-to-right" evidence="26">
        <dbReference type="Rhea" id="RHEA:47237"/>
    </physiologicalReaction>
</comment>
<dbReference type="PROSITE" id="PS00073">
    <property type="entry name" value="ACYL_COA_DH_2"/>
    <property type="match status" value="1"/>
</dbReference>
<comment type="catalytic activity">
    <reaction evidence="25">
        <text>a very-long-chain 2,3-saturated fatty acyl-CoA + oxidized [electron-transfer flavoprotein] + H(+) = a very-long-chain (2E)-enoyl-CoA + reduced [electron-transfer flavoprotein]</text>
        <dbReference type="Rhea" id="RHEA:19181"/>
        <dbReference type="Rhea" id="RHEA-COMP:10685"/>
        <dbReference type="Rhea" id="RHEA-COMP:10686"/>
        <dbReference type="ChEBI" id="CHEBI:15378"/>
        <dbReference type="ChEBI" id="CHEBI:57692"/>
        <dbReference type="ChEBI" id="CHEBI:58307"/>
        <dbReference type="ChEBI" id="CHEBI:83724"/>
        <dbReference type="ChEBI" id="CHEBI:83728"/>
        <dbReference type="EC" id="1.3.8.9"/>
    </reaction>
    <physiologicalReaction direction="left-to-right" evidence="25">
        <dbReference type="Rhea" id="RHEA:19182"/>
    </physiologicalReaction>
</comment>
<dbReference type="Pfam" id="PF02770">
    <property type="entry name" value="Acyl-CoA_dh_M"/>
    <property type="match status" value="1"/>
</dbReference>
<dbReference type="GO" id="GO:0006631">
    <property type="term" value="P:fatty acid metabolic process"/>
    <property type="evidence" value="ECO:0007669"/>
    <property type="project" value="UniProtKB-KW"/>
</dbReference>
<evidence type="ECO:0000256" key="16">
    <source>
        <dbReference type="ARBA" id="ARBA00023136"/>
    </source>
</evidence>
<organism evidence="32 33">
    <name type="scientific">Pantherophis guttatus</name>
    <name type="common">Corn snake</name>
    <name type="synonym">Elaphe guttata</name>
    <dbReference type="NCBI Taxonomy" id="94885"/>
    <lineage>
        <taxon>Eukaryota</taxon>
        <taxon>Metazoa</taxon>
        <taxon>Chordata</taxon>
        <taxon>Craniata</taxon>
        <taxon>Vertebrata</taxon>
        <taxon>Euteleostomi</taxon>
        <taxon>Lepidosauria</taxon>
        <taxon>Squamata</taxon>
        <taxon>Bifurcata</taxon>
        <taxon>Unidentata</taxon>
        <taxon>Episquamata</taxon>
        <taxon>Toxicofera</taxon>
        <taxon>Serpentes</taxon>
        <taxon>Colubroidea</taxon>
        <taxon>Colubridae</taxon>
        <taxon>Colubrinae</taxon>
        <taxon>Pantherophis</taxon>
    </lineage>
</organism>
<comment type="catalytic activity">
    <reaction evidence="27">
        <text>octadecanoyl-CoA + oxidized [electron-transfer flavoprotein] + H(+) = (2E)-octadecenoyl-CoA + reduced [electron-transfer flavoprotein]</text>
        <dbReference type="Rhea" id="RHEA:47240"/>
        <dbReference type="Rhea" id="RHEA-COMP:10685"/>
        <dbReference type="Rhea" id="RHEA-COMP:10686"/>
        <dbReference type="ChEBI" id="CHEBI:15378"/>
        <dbReference type="ChEBI" id="CHEBI:57394"/>
        <dbReference type="ChEBI" id="CHEBI:57692"/>
        <dbReference type="ChEBI" id="CHEBI:58307"/>
        <dbReference type="ChEBI" id="CHEBI:71412"/>
    </reaction>
    <physiologicalReaction direction="left-to-right" evidence="27">
        <dbReference type="Rhea" id="RHEA:47241"/>
    </physiologicalReaction>
</comment>
<dbReference type="InterPro" id="IPR037069">
    <property type="entry name" value="AcylCoA_DH/ox_N_sf"/>
</dbReference>
<proteinExistence type="inferred from homology"/>
<evidence type="ECO:0000259" key="28">
    <source>
        <dbReference type="Pfam" id="PF00441"/>
    </source>
</evidence>
<evidence type="ECO:0000256" key="15">
    <source>
        <dbReference type="ARBA" id="ARBA00023128"/>
    </source>
</evidence>
<dbReference type="FunFam" id="1.10.540.10:FF:000001">
    <property type="entry name" value="Very long-chain-specific acyl-CoA dehydrogenase, mitochondrial"/>
    <property type="match status" value="1"/>
</dbReference>
<keyword evidence="11" id="KW-0809">Transit peptide</keyword>
<dbReference type="Proteomes" id="UP001652622">
    <property type="component" value="Unplaced"/>
</dbReference>
<dbReference type="GeneID" id="117669843"/>
<keyword evidence="13" id="KW-0560">Oxidoreductase</keyword>
<evidence type="ECO:0000256" key="9">
    <source>
        <dbReference type="ARBA" id="ARBA00022827"/>
    </source>
</evidence>
<protein>
    <recommendedName>
        <fullName evidence="18">Very long-chain specific acyl-CoA dehydrogenase, mitochondrial</fullName>
        <ecNumber evidence="17">1.3.8.9</ecNumber>
    </recommendedName>
</protein>
<dbReference type="FunFam" id="2.40.110.10:FF:000006">
    <property type="entry name" value="very long-chain specific acyl-CoA dehydrogenase, mitochondrial"/>
    <property type="match status" value="1"/>
</dbReference>
<evidence type="ECO:0000256" key="10">
    <source>
        <dbReference type="ARBA" id="ARBA00022832"/>
    </source>
</evidence>
<dbReference type="AlphaFoldDB" id="A0A6P9CCD1"/>
<evidence type="ECO:0000256" key="22">
    <source>
        <dbReference type="ARBA" id="ARBA00047916"/>
    </source>
</evidence>
<evidence type="ECO:0000256" key="4">
    <source>
        <dbReference type="ARBA" id="ARBA00009347"/>
    </source>
</evidence>
<evidence type="ECO:0000256" key="23">
    <source>
        <dbReference type="ARBA" id="ARBA00048086"/>
    </source>
</evidence>
<evidence type="ECO:0000256" key="12">
    <source>
        <dbReference type="ARBA" id="ARBA00022990"/>
    </source>
</evidence>
<evidence type="ECO:0000256" key="17">
    <source>
        <dbReference type="ARBA" id="ARBA00039034"/>
    </source>
</evidence>
<dbReference type="PROSITE" id="PS00072">
    <property type="entry name" value="ACYL_COA_DH_1"/>
    <property type="match status" value="1"/>
</dbReference>
<keyword evidence="15" id="KW-0496">Mitochondrion</keyword>
<dbReference type="RefSeq" id="XP_034280469.1">
    <property type="nucleotide sequence ID" value="XM_034424578.2"/>
</dbReference>
<evidence type="ECO:0000256" key="19">
    <source>
        <dbReference type="ARBA" id="ARBA00045422"/>
    </source>
</evidence>
<evidence type="ECO:0000259" key="31">
    <source>
        <dbReference type="Pfam" id="PF21343"/>
    </source>
</evidence>
<feature type="domain" description="Acyl-CoA oxidase/dehydrogenase middle" evidence="29">
    <location>
        <begin position="291"/>
        <end position="393"/>
    </location>
</feature>
<accession>A0A6P9CCD1</accession>
<dbReference type="Gene3D" id="2.40.110.10">
    <property type="entry name" value="Butyryl-CoA Dehydrogenase, subunit A, domain 2"/>
    <property type="match status" value="1"/>
</dbReference>
<evidence type="ECO:0000256" key="7">
    <source>
        <dbReference type="ARBA" id="ARBA00022792"/>
    </source>
</evidence>
<dbReference type="KEGG" id="pgut:117669843"/>
<feature type="domain" description="Acyl-CoA dehydrogenase/oxidase C-terminal" evidence="28">
    <location>
        <begin position="405"/>
        <end position="551"/>
    </location>
</feature>
<comment type="pathway">
    <text evidence="3">Lipid metabolism; mitochondrial fatty acid beta-oxidation.</text>
</comment>
<dbReference type="GO" id="GO:0017099">
    <property type="term" value="F:very-long-chain fatty acyl-CoA dehydrogenase activity"/>
    <property type="evidence" value="ECO:0007669"/>
    <property type="project" value="UniProtKB-EC"/>
</dbReference>
<keyword evidence="6" id="KW-0285">Flavoprotein</keyword>
<evidence type="ECO:0000256" key="8">
    <source>
        <dbReference type="ARBA" id="ARBA00022799"/>
    </source>
</evidence>
<feature type="domain" description="ACAD9/ACADV-like C-terminal" evidence="31">
    <location>
        <begin position="605"/>
        <end position="722"/>
    </location>
</feature>
<evidence type="ECO:0000256" key="11">
    <source>
        <dbReference type="ARBA" id="ARBA00022946"/>
    </source>
</evidence>
<dbReference type="OMA" id="ARINMIF"/>
<comment type="subcellular location">
    <subcellularLocation>
        <location evidence="2">Mitochondrion inner membrane</location>
        <topology evidence="2">Peripheral membrane protein</topology>
    </subcellularLocation>
</comment>
<dbReference type="PANTHER" id="PTHR43884">
    <property type="entry name" value="ACYL-COA DEHYDROGENASE"/>
    <property type="match status" value="1"/>
</dbReference>
<feature type="domain" description="Acyl-CoA dehydrogenase/oxidase N-terminal" evidence="30">
    <location>
        <begin position="183"/>
        <end position="287"/>
    </location>
</feature>
<comment type="catalytic activity">
    <reaction evidence="21">
        <text>dodecanoyl-CoA + oxidized [electron-transfer flavoprotein] + H(+) = (2E)-dodecenoyl-CoA + reduced [electron-transfer flavoprotein]</text>
        <dbReference type="Rhea" id="RHEA:47296"/>
        <dbReference type="Rhea" id="RHEA-COMP:10685"/>
        <dbReference type="Rhea" id="RHEA-COMP:10686"/>
        <dbReference type="ChEBI" id="CHEBI:15378"/>
        <dbReference type="ChEBI" id="CHEBI:57330"/>
        <dbReference type="ChEBI" id="CHEBI:57375"/>
        <dbReference type="ChEBI" id="CHEBI:57692"/>
        <dbReference type="ChEBI" id="CHEBI:58307"/>
    </reaction>
    <physiologicalReaction direction="left-to-right" evidence="21">
        <dbReference type="Rhea" id="RHEA:47297"/>
    </physiologicalReaction>
</comment>